<dbReference type="Pfam" id="PF00753">
    <property type="entry name" value="Lactamase_B"/>
    <property type="match status" value="1"/>
</dbReference>
<evidence type="ECO:0000256" key="4">
    <source>
        <dbReference type="ARBA" id="ARBA00022989"/>
    </source>
</evidence>
<evidence type="ECO:0000256" key="1">
    <source>
        <dbReference type="ARBA" id="ARBA00004651"/>
    </source>
</evidence>
<dbReference type="NCBIfam" id="TIGR00361">
    <property type="entry name" value="ComEC_Rec2"/>
    <property type="match status" value="1"/>
</dbReference>
<feature type="transmembrane region" description="Helical" evidence="6">
    <location>
        <begin position="419"/>
        <end position="439"/>
    </location>
</feature>
<reference evidence="8 9" key="1">
    <citation type="submission" date="2021-04" db="EMBL/GenBank/DDBJ databases">
        <title>Pseudomonas boanensis sp. nov., a bacterium isolated from river water used for household purposes in Boane District, Mozambique.</title>
        <authorList>
            <person name="Nicklasson M."/>
            <person name="Martin-Rodriguez A.J."/>
            <person name="Thorell K."/>
            <person name="Neves L."/>
            <person name="Mussagy A."/>
            <person name="Rydberg H.A."/>
            <person name="Hernroth B."/>
            <person name="Svensson-Stadler L."/>
            <person name="Sjoling A."/>
        </authorList>
    </citation>
    <scope>NUCLEOTIDE SEQUENCE [LARGE SCALE GENOMIC DNA]</scope>
    <source>
        <strain evidence="8 9">DB1</strain>
    </source>
</reference>
<evidence type="ECO:0000259" key="7">
    <source>
        <dbReference type="SMART" id="SM00849"/>
    </source>
</evidence>
<keyword evidence="9" id="KW-1185">Reference proteome</keyword>
<dbReference type="InterPro" id="IPR001279">
    <property type="entry name" value="Metallo-B-lactamas"/>
</dbReference>
<keyword evidence="5 6" id="KW-0472">Membrane</keyword>
<feature type="transmembrane region" description="Helical" evidence="6">
    <location>
        <begin position="234"/>
        <end position="254"/>
    </location>
</feature>
<dbReference type="Pfam" id="PF03772">
    <property type="entry name" value="Competence"/>
    <property type="match status" value="1"/>
</dbReference>
<comment type="subcellular location">
    <subcellularLocation>
        <location evidence="1">Cell membrane</location>
        <topology evidence="1">Multi-pass membrane protein</topology>
    </subcellularLocation>
</comment>
<feature type="transmembrane region" description="Helical" evidence="6">
    <location>
        <begin position="302"/>
        <end position="320"/>
    </location>
</feature>
<gene>
    <name evidence="8" type="ORF">J7302_03500</name>
</gene>
<dbReference type="SUPFAM" id="SSF56281">
    <property type="entry name" value="Metallo-hydrolase/oxidoreductase"/>
    <property type="match status" value="1"/>
</dbReference>
<dbReference type="Gene3D" id="3.60.15.10">
    <property type="entry name" value="Ribonuclease Z/Hydroxyacylglutathione hydrolase-like"/>
    <property type="match status" value="1"/>
</dbReference>
<feature type="transmembrane region" description="Helical" evidence="6">
    <location>
        <begin position="260"/>
        <end position="281"/>
    </location>
</feature>
<name>A0ABS5XBX9_9GAMM</name>
<protein>
    <submittedName>
        <fullName evidence="8">DNA internalization-related competence protein ComEC/Rec2</fullName>
    </submittedName>
</protein>
<evidence type="ECO:0000256" key="6">
    <source>
        <dbReference type="SAM" id="Phobius"/>
    </source>
</evidence>
<dbReference type="PANTHER" id="PTHR30619:SF1">
    <property type="entry name" value="RECOMBINATION PROTEIN 2"/>
    <property type="match status" value="1"/>
</dbReference>
<dbReference type="SMART" id="SM00849">
    <property type="entry name" value="Lactamase_B"/>
    <property type="match status" value="1"/>
</dbReference>
<dbReference type="EMBL" id="JAGTIS010000001">
    <property type="protein sequence ID" value="MBT8765204.1"/>
    <property type="molecule type" value="Genomic_DNA"/>
</dbReference>
<dbReference type="InterPro" id="IPR036866">
    <property type="entry name" value="RibonucZ/Hydroxyglut_hydro"/>
</dbReference>
<evidence type="ECO:0000256" key="5">
    <source>
        <dbReference type="ARBA" id="ARBA00023136"/>
    </source>
</evidence>
<dbReference type="InterPro" id="IPR004797">
    <property type="entry name" value="Competence_ComEC/Rec2"/>
</dbReference>
<feature type="domain" description="Metallo-beta-lactamase" evidence="7">
    <location>
        <begin position="505"/>
        <end position="690"/>
    </location>
</feature>
<dbReference type="RefSeq" id="WP_215370276.1">
    <property type="nucleotide sequence ID" value="NZ_JAGTIS010000001.1"/>
</dbReference>
<dbReference type="InterPro" id="IPR004477">
    <property type="entry name" value="ComEC_N"/>
</dbReference>
<evidence type="ECO:0000313" key="8">
    <source>
        <dbReference type="EMBL" id="MBT8765204.1"/>
    </source>
</evidence>
<feature type="transmembrane region" description="Helical" evidence="6">
    <location>
        <begin position="332"/>
        <end position="351"/>
    </location>
</feature>
<sequence length="743" mass="80495">MSLHSGLAAFAAGLLLLRALPMLPPVWWLWPQLLLGVLLLAGRGWRLGFFLVGLSWASLAAQWALDDRLEPGLDGQTRWLEGRVVGLPQRNDGVARFELTDLTSRRARLPGRLRLAWHGGPEIHAGDRWRLAVTLKQPRGLVNPATFDYEAWLLGRHIGGTGSVKAGERLEPAEGPAAWRDQLRQRLLQVDAHGRQGGLAALVMGDGSGLDSKDWRILQDTGTTHLMVISGQHITLLASVLYGFVALLARFGFWPGRVPWLPAACAAAFAGALGYGFLAGFDVPVRRACVMIAVVLLWRLRFRYLGIVTPLLLALCLVLLTDPLVVLQPGFWLSFGAVALLLLVFGGRLGAWIWWQAWWRAQWTMALGLAPLMVALALPISISGPLANLVAVPWVSLIVLPLGLLGTLSLPVPVIGEGLLWLAGGALDWLFILLAWIAGQWPAWIPEVVSLWGWALGALGVILLLLPAGIPLRALGAMLLLPALFPPSPRPLVGHADIWLLDVGQGLSVLVRTREHALLYDAGPRRGDFDLGERIVVPVLRGLGVDRLDLMLLSHADSDHAGGASAVQRGLAVEGVVSGEPDRLPAELAASGCKAGDEWSWDGVRFATWQWPGAQDSNDKSCVLSVEARGERMLLSGDLGARGEAAWVAGTQDLRARWLVAGHHGSRTSSSPILLRAVAPERVLISRGAHNPYGHPHPLVVSRIMGLPAAILDTAERGALLIRLGHYVEAEAYRDKPVFWREK</sequence>
<feature type="transmembrane region" description="Helical" evidence="6">
    <location>
        <begin position="394"/>
        <end position="412"/>
    </location>
</feature>
<keyword evidence="4 6" id="KW-1133">Transmembrane helix</keyword>
<comment type="caution">
    <text evidence="8">The sequence shown here is derived from an EMBL/GenBank/DDBJ whole genome shotgun (WGS) entry which is preliminary data.</text>
</comment>
<dbReference type="Pfam" id="PF13567">
    <property type="entry name" value="DUF4131"/>
    <property type="match status" value="1"/>
</dbReference>
<feature type="transmembrane region" description="Helical" evidence="6">
    <location>
        <begin position="45"/>
        <end position="65"/>
    </location>
</feature>
<proteinExistence type="predicted"/>
<dbReference type="InterPro" id="IPR052159">
    <property type="entry name" value="Competence_DNA_uptake"/>
</dbReference>
<dbReference type="NCBIfam" id="TIGR00360">
    <property type="entry name" value="ComEC_N-term"/>
    <property type="match status" value="1"/>
</dbReference>
<dbReference type="InterPro" id="IPR025405">
    <property type="entry name" value="DUF4131"/>
</dbReference>
<organism evidence="8 9">
    <name type="scientific">Metapseudomonas boanensis</name>
    <dbReference type="NCBI Taxonomy" id="2822138"/>
    <lineage>
        <taxon>Bacteria</taxon>
        <taxon>Pseudomonadati</taxon>
        <taxon>Pseudomonadota</taxon>
        <taxon>Gammaproteobacteria</taxon>
        <taxon>Pseudomonadales</taxon>
        <taxon>Pseudomonadaceae</taxon>
        <taxon>Metapseudomonas</taxon>
    </lineage>
</organism>
<feature type="transmembrane region" description="Helical" evidence="6">
    <location>
        <begin position="451"/>
        <end position="470"/>
    </location>
</feature>
<dbReference type="PANTHER" id="PTHR30619">
    <property type="entry name" value="DNA INTERNALIZATION/COMPETENCE PROTEIN COMEC/REC2"/>
    <property type="match status" value="1"/>
</dbReference>
<evidence type="ECO:0000313" key="9">
    <source>
        <dbReference type="Proteomes" id="UP001519667"/>
    </source>
</evidence>
<dbReference type="Proteomes" id="UP001519667">
    <property type="component" value="Unassembled WGS sequence"/>
</dbReference>
<keyword evidence="3 6" id="KW-0812">Transmembrane</keyword>
<feature type="transmembrane region" description="Helical" evidence="6">
    <location>
        <begin position="363"/>
        <end position="382"/>
    </location>
</feature>
<evidence type="ECO:0000256" key="3">
    <source>
        <dbReference type="ARBA" id="ARBA00022692"/>
    </source>
</evidence>
<evidence type="ECO:0000256" key="2">
    <source>
        <dbReference type="ARBA" id="ARBA00022475"/>
    </source>
</evidence>
<accession>A0ABS5XBX9</accession>
<dbReference type="CDD" id="cd07731">
    <property type="entry name" value="ComA-like_MBL-fold"/>
    <property type="match status" value="1"/>
</dbReference>
<keyword evidence="2" id="KW-1003">Cell membrane</keyword>
<dbReference type="InterPro" id="IPR035681">
    <property type="entry name" value="ComA-like_MBL"/>
</dbReference>